<organism evidence="1">
    <name type="scientific">Yersinia enterocolitica</name>
    <dbReference type="NCBI Taxonomy" id="630"/>
    <lineage>
        <taxon>Bacteria</taxon>
        <taxon>Pseudomonadati</taxon>
        <taxon>Pseudomonadota</taxon>
        <taxon>Gammaproteobacteria</taxon>
        <taxon>Enterobacterales</taxon>
        <taxon>Yersiniaceae</taxon>
        <taxon>Yersinia</taxon>
    </lineage>
</organism>
<protein>
    <submittedName>
        <fullName evidence="1">Uncharacterized protein</fullName>
    </submittedName>
</protein>
<evidence type="ECO:0000313" key="1">
    <source>
        <dbReference type="EMBL" id="CAP20202.1"/>
    </source>
</evidence>
<proteinExistence type="predicted"/>
<geneLocation type="plasmid" evidence="1">
    <name>pYE854</name>
</geneLocation>
<accession>B0RKY0</accession>
<sequence>MPQHIDMPVHQWGQPGDIFNPDFFSITAYPAQGFLHIKCVPQYHCVSDQAQCPQLIFLTFTIALSDLTALPVADRPRHSMAAFPPV</sequence>
<keyword evidence="1" id="KW-0614">Plasmid</keyword>
<reference evidence="1" key="1">
    <citation type="journal article" date="2008" name="J. Bacteriol.">
        <title>Genetic and functional properties of the self-transmissible Yersinia enterocolitica plasmid pYE854, which mobilizes the virulence plasmid pYV.</title>
        <authorList>
            <person name="Hammerl J.A."/>
            <person name="Klein I."/>
            <person name="Lanka E."/>
            <person name="Appel B."/>
            <person name="Hertwig S."/>
        </authorList>
    </citation>
    <scope>NUCLEOTIDE SEQUENCE [LARGE SCALE GENOMIC DNA]</scope>
    <source>
        <strain evidence="1">29854</strain>
        <plasmid evidence="1">pYE854</plasmid>
    </source>
</reference>
<dbReference type="AlphaFoldDB" id="B0RKY0"/>
<dbReference type="EMBL" id="AM905950">
    <property type="protein sequence ID" value="CAP20202.1"/>
    <property type="molecule type" value="Genomic_DNA"/>
</dbReference>
<name>B0RKY0_YEREN</name>